<dbReference type="AlphaFoldDB" id="A0A2M4ARD5"/>
<reference evidence="1" key="1">
    <citation type="submission" date="2018-01" db="EMBL/GenBank/DDBJ databases">
        <title>An insight into the sialome of Amazonian anophelines.</title>
        <authorList>
            <person name="Ribeiro J.M."/>
            <person name="Scarpassa V."/>
            <person name="Calvo E."/>
        </authorList>
    </citation>
    <scope>NUCLEOTIDE SEQUENCE</scope>
    <source>
        <tissue evidence="1">Salivary glands</tissue>
    </source>
</reference>
<evidence type="ECO:0000313" key="1">
    <source>
        <dbReference type="EMBL" id="MBW43356.1"/>
    </source>
</evidence>
<dbReference type="EMBL" id="GGFK01010035">
    <property type="protein sequence ID" value="MBW43356.1"/>
    <property type="molecule type" value="Transcribed_RNA"/>
</dbReference>
<protein>
    <submittedName>
        <fullName evidence="1">Uncharacterized protein</fullName>
    </submittedName>
</protein>
<name>A0A2M4ARD5_9DIPT</name>
<proteinExistence type="predicted"/>
<accession>A0A2M4ARD5</accession>
<sequence>MTSSIFLTMAGWTSDKFRLSCLDNNGLKRTLLKMLILDNGTKNTVSAPHRRNTGPERNVLESLLQFSLCVYPSHWMRALQLGGIFKALIFTLIVG</sequence>
<organism evidence="1">
    <name type="scientific">Anopheles triannulatus</name>
    <dbReference type="NCBI Taxonomy" id="58253"/>
    <lineage>
        <taxon>Eukaryota</taxon>
        <taxon>Metazoa</taxon>
        <taxon>Ecdysozoa</taxon>
        <taxon>Arthropoda</taxon>
        <taxon>Hexapoda</taxon>
        <taxon>Insecta</taxon>
        <taxon>Pterygota</taxon>
        <taxon>Neoptera</taxon>
        <taxon>Endopterygota</taxon>
        <taxon>Diptera</taxon>
        <taxon>Nematocera</taxon>
        <taxon>Culicoidea</taxon>
        <taxon>Culicidae</taxon>
        <taxon>Anophelinae</taxon>
        <taxon>Anopheles</taxon>
    </lineage>
</organism>